<evidence type="ECO:0000313" key="1">
    <source>
        <dbReference type="EMBL" id="CAG9323600.1"/>
    </source>
</evidence>
<dbReference type="AlphaFoldDB" id="A0AAU9JJB9"/>
<reference evidence="1" key="1">
    <citation type="submission" date="2021-09" db="EMBL/GenBank/DDBJ databases">
        <authorList>
            <consortium name="AG Swart"/>
            <person name="Singh M."/>
            <person name="Singh A."/>
            <person name="Seah K."/>
            <person name="Emmerich C."/>
        </authorList>
    </citation>
    <scope>NUCLEOTIDE SEQUENCE</scope>
    <source>
        <strain evidence="1">ATCC30299</strain>
    </source>
</reference>
<protein>
    <submittedName>
        <fullName evidence="1">Uncharacterized protein</fullName>
    </submittedName>
</protein>
<dbReference type="EMBL" id="CAJZBQ010000034">
    <property type="protein sequence ID" value="CAG9323600.1"/>
    <property type="molecule type" value="Genomic_DNA"/>
</dbReference>
<keyword evidence="2" id="KW-1185">Reference proteome</keyword>
<accession>A0AAU9JJB9</accession>
<sequence length="76" mass="9265">MNAFIKSKLCLILDREAYRTSPRRFTGPEFLLVTWFVRSNLKPKWKGISSENRYILQFREKLNINWNNIMNFKRPQ</sequence>
<proteinExistence type="predicted"/>
<evidence type="ECO:0000313" key="2">
    <source>
        <dbReference type="Proteomes" id="UP001162131"/>
    </source>
</evidence>
<name>A0AAU9JJB9_9CILI</name>
<dbReference type="Proteomes" id="UP001162131">
    <property type="component" value="Unassembled WGS sequence"/>
</dbReference>
<comment type="caution">
    <text evidence="1">The sequence shown here is derived from an EMBL/GenBank/DDBJ whole genome shotgun (WGS) entry which is preliminary data.</text>
</comment>
<gene>
    <name evidence="1" type="ORF">BSTOLATCC_MIC34249</name>
</gene>
<organism evidence="1 2">
    <name type="scientific">Blepharisma stoltei</name>
    <dbReference type="NCBI Taxonomy" id="1481888"/>
    <lineage>
        <taxon>Eukaryota</taxon>
        <taxon>Sar</taxon>
        <taxon>Alveolata</taxon>
        <taxon>Ciliophora</taxon>
        <taxon>Postciliodesmatophora</taxon>
        <taxon>Heterotrichea</taxon>
        <taxon>Heterotrichida</taxon>
        <taxon>Blepharismidae</taxon>
        <taxon>Blepharisma</taxon>
    </lineage>
</organism>